<dbReference type="AlphaFoldDB" id="A0A4U5UK51"/>
<gene>
    <name evidence="2" type="ORF">D9C73_009281</name>
</gene>
<feature type="compositionally biased region" description="Pro residues" evidence="1">
    <location>
        <begin position="29"/>
        <end position="46"/>
    </location>
</feature>
<keyword evidence="3" id="KW-1185">Reference proteome</keyword>
<sequence>MCGQRRESERGGVRREAEEDPRVSQHPSSQPPAPGPPQQTPGPGQPAQPVRSPSAGTNLLRGRLQAVSSQGAAFSVSAHGLREVAGIRQREHPPSAWQIGPETERVRASVLAEPE</sequence>
<evidence type="ECO:0000313" key="3">
    <source>
        <dbReference type="Proteomes" id="UP000298787"/>
    </source>
</evidence>
<dbReference type="EMBL" id="CM014085">
    <property type="protein sequence ID" value="TKS75197.1"/>
    <property type="molecule type" value="Genomic_DNA"/>
</dbReference>
<feature type="region of interest" description="Disordered" evidence="1">
    <location>
        <begin position="85"/>
        <end position="115"/>
    </location>
</feature>
<organism evidence="2 3">
    <name type="scientific">Collichthys lucidus</name>
    <name type="common">Big head croaker</name>
    <name type="synonym">Sciaena lucida</name>
    <dbReference type="NCBI Taxonomy" id="240159"/>
    <lineage>
        <taxon>Eukaryota</taxon>
        <taxon>Metazoa</taxon>
        <taxon>Chordata</taxon>
        <taxon>Craniata</taxon>
        <taxon>Vertebrata</taxon>
        <taxon>Euteleostomi</taxon>
        <taxon>Actinopterygii</taxon>
        <taxon>Neopterygii</taxon>
        <taxon>Teleostei</taxon>
        <taxon>Neoteleostei</taxon>
        <taxon>Acanthomorphata</taxon>
        <taxon>Eupercaria</taxon>
        <taxon>Sciaenidae</taxon>
        <taxon>Collichthys</taxon>
    </lineage>
</organism>
<name>A0A4U5UK51_COLLU</name>
<feature type="region of interest" description="Disordered" evidence="1">
    <location>
        <begin position="1"/>
        <end position="58"/>
    </location>
</feature>
<reference evidence="2 3" key="1">
    <citation type="submission" date="2019-01" db="EMBL/GenBank/DDBJ databases">
        <title>Genome Assembly of Collichthys lucidus.</title>
        <authorList>
            <person name="Cai M."/>
            <person name="Xiao S."/>
        </authorList>
    </citation>
    <scope>NUCLEOTIDE SEQUENCE [LARGE SCALE GENOMIC DNA]</scope>
    <source>
        <strain evidence="2">JT15FE1705JMU</strain>
        <tissue evidence="2">Muscle</tissue>
    </source>
</reference>
<feature type="compositionally biased region" description="Basic and acidic residues" evidence="1">
    <location>
        <begin position="1"/>
        <end position="23"/>
    </location>
</feature>
<dbReference type="Proteomes" id="UP000298787">
    <property type="component" value="Chromosome 8"/>
</dbReference>
<proteinExistence type="predicted"/>
<protein>
    <submittedName>
        <fullName evidence="2">Uncharacterized protein</fullName>
    </submittedName>
</protein>
<evidence type="ECO:0000256" key="1">
    <source>
        <dbReference type="SAM" id="MobiDB-lite"/>
    </source>
</evidence>
<evidence type="ECO:0000313" key="2">
    <source>
        <dbReference type="EMBL" id="TKS75197.1"/>
    </source>
</evidence>
<accession>A0A4U5UK51</accession>